<sequence>MMISIRYSEFYTDKERRRTIGESNYPTSAPPPPLPPSTFFSLISPLASVFFFSLRFLCFSRLSASNLRTILSLERWYGSIITRLEGAGIWVGNERSTSSLPYLMSSSLNSINLPPHITSAAFAPASLSAELSLISRPAWFMLGSFDRAVAHPPFTSTLSAMSIEWVQKSIYFRNVEKRVKGRIITTTMKLGDYIGGMSFLRDTAVRYPHDIALWQMFATVTRRGFGSSYSLRLIVVDLIICASLSSLLLSTDELDNDFKTLPSSSLVPCIDGEWLKTTQFKTTQFKATQFKATQTTSLGLNNGIYIGIDYIAIAIITAITNVSLISIPMASNLLI</sequence>
<proteinExistence type="predicted"/>
<feature type="transmembrane region" description="Helical" evidence="1">
    <location>
        <begin position="229"/>
        <end position="249"/>
    </location>
</feature>
<evidence type="ECO:0000256" key="1">
    <source>
        <dbReference type="SAM" id="Phobius"/>
    </source>
</evidence>
<dbReference type="EMBL" id="BQXS01013849">
    <property type="protein sequence ID" value="GKT29745.1"/>
    <property type="molecule type" value="Genomic_DNA"/>
</dbReference>
<dbReference type="Proteomes" id="UP001057375">
    <property type="component" value="Unassembled WGS sequence"/>
</dbReference>
<keyword evidence="1" id="KW-0812">Transmembrane</keyword>
<evidence type="ECO:0000313" key="3">
    <source>
        <dbReference type="Proteomes" id="UP001057375"/>
    </source>
</evidence>
<accession>A0ABQ5KEC8</accession>
<organism evidence="2 3">
    <name type="scientific">Aduncisulcus paluster</name>
    <dbReference type="NCBI Taxonomy" id="2918883"/>
    <lineage>
        <taxon>Eukaryota</taxon>
        <taxon>Metamonada</taxon>
        <taxon>Carpediemonas-like organisms</taxon>
        <taxon>Aduncisulcus</taxon>
    </lineage>
</organism>
<comment type="caution">
    <text evidence="2">The sequence shown here is derived from an EMBL/GenBank/DDBJ whole genome shotgun (WGS) entry which is preliminary data.</text>
</comment>
<keyword evidence="1" id="KW-1133">Transmembrane helix</keyword>
<name>A0ABQ5KEC8_9EUKA</name>
<evidence type="ECO:0000313" key="2">
    <source>
        <dbReference type="EMBL" id="GKT29745.1"/>
    </source>
</evidence>
<feature type="transmembrane region" description="Helical" evidence="1">
    <location>
        <begin position="304"/>
        <end position="327"/>
    </location>
</feature>
<protein>
    <submittedName>
        <fullName evidence="2">Uncharacterized protein</fullName>
    </submittedName>
</protein>
<keyword evidence="3" id="KW-1185">Reference proteome</keyword>
<gene>
    <name evidence="2" type="ORF">ADUPG1_014174</name>
</gene>
<feature type="transmembrane region" description="Helical" evidence="1">
    <location>
        <begin position="39"/>
        <end position="58"/>
    </location>
</feature>
<keyword evidence="1" id="KW-0472">Membrane</keyword>
<reference evidence="2" key="1">
    <citation type="submission" date="2022-03" db="EMBL/GenBank/DDBJ databases">
        <title>Draft genome sequence of Aduncisulcus paluster, a free-living microaerophilic Fornicata.</title>
        <authorList>
            <person name="Yuyama I."/>
            <person name="Kume K."/>
            <person name="Tamura T."/>
            <person name="Inagaki Y."/>
            <person name="Hashimoto T."/>
        </authorList>
    </citation>
    <scope>NUCLEOTIDE SEQUENCE</scope>
    <source>
        <strain evidence="2">NY0171</strain>
    </source>
</reference>